<feature type="compositionally biased region" description="Pro residues" evidence="2">
    <location>
        <begin position="1"/>
        <end position="13"/>
    </location>
</feature>
<dbReference type="OrthoDB" id="5431498at2"/>
<dbReference type="CDD" id="cd00077">
    <property type="entry name" value="HDc"/>
    <property type="match status" value="1"/>
</dbReference>
<proteinExistence type="predicted"/>
<evidence type="ECO:0000313" key="5">
    <source>
        <dbReference type="Proteomes" id="UP000198324"/>
    </source>
</evidence>
<dbReference type="Gene3D" id="1.10.3210.10">
    <property type="entry name" value="Hypothetical protein af1432"/>
    <property type="match status" value="1"/>
</dbReference>
<dbReference type="InterPro" id="IPR006674">
    <property type="entry name" value="HD_domain"/>
</dbReference>
<sequence length="205" mass="23072">MWPDLPPPPPPAPETARRPPWRAPSEARCVALWDRFKMPAHIRAHSAKVALVASQVAEAARAKGFEVCVDTVRASALLHDIAKAYCIKHGGHHGQLGGAWVMAVTGNPVLAQGVIHHMYWPFEMDFRRFFTPLAVLYGDKRVAHDTIVPIESRFGDLLDRYGKTQEIRDRIAETNRQAKQIESVLSQLLEKDLNAHDFDSRRLVD</sequence>
<evidence type="ECO:0000259" key="3">
    <source>
        <dbReference type="Pfam" id="PF01966"/>
    </source>
</evidence>
<evidence type="ECO:0000313" key="4">
    <source>
        <dbReference type="EMBL" id="SNS06507.1"/>
    </source>
</evidence>
<feature type="region of interest" description="Disordered" evidence="2">
    <location>
        <begin position="1"/>
        <end position="21"/>
    </location>
</feature>
<feature type="domain" description="HD" evidence="3">
    <location>
        <begin position="44"/>
        <end position="85"/>
    </location>
</feature>
<evidence type="ECO:0000256" key="2">
    <source>
        <dbReference type="SAM" id="MobiDB-lite"/>
    </source>
</evidence>
<feature type="coiled-coil region" evidence="1">
    <location>
        <begin position="164"/>
        <end position="191"/>
    </location>
</feature>
<dbReference type="AlphaFoldDB" id="A0A239BEN5"/>
<dbReference type="EMBL" id="FZOC01000005">
    <property type="protein sequence ID" value="SNS06507.1"/>
    <property type="molecule type" value="Genomic_DNA"/>
</dbReference>
<organism evidence="4 5">
    <name type="scientific">Humidesulfovibrio mexicanus</name>
    <dbReference type="NCBI Taxonomy" id="147047"/>
    <lineage>
        <taxon>Bacteria</taxon>
        <taxon>Pseudomonadati</taxon>
        <taxon>Thermodesulfobacteriota</taxon>
        <taxon>Desulfovibrionia</taxon>
        <taxon>Desulfovibrionales</taxon>
        <taxon>Desulfovibrionaceae</taxon>
        <taxon>Humidesulfovibrio</taxon>
    </lineage>
</organism>
<dbReference type="Pfam" id="PF01966">
    <property type="entry name" value="HD"/>
    <property type="match status" value="1"/>
</dbReference>
<name>A0A239BEN5_9BACT</name>
<keyword evidence="1" id="KW-0175">Coiled coil</keyword>
<protein>
    <recommendedName>
        <fullName evidence="3">HD domain-containing protein</fullName>
    </recommendedName>
</protein>
<dbReference type="Proteomes" id="UP000198324">
    <property type="component" value="Unassembled WGS sequence"/>
</dbReference>
<gene>
    <name evidence="4" type="ORF">SAMN04488503_2530</name>
</gene>
<dbReference type="InterPro" id="IPR003607">
    <property type="entry name" value="HD/PDEase_dom"/>
</dbReference>
<accession>A0A239BEN5</accession>
<reference evidence="4 5" key="1">
    <citation type="submission" date="2017-06" db="EMBL/GenBank/DDBJ databases">
        <authorList>
            <person name="Kim H.J."/>
            <person name="Triplett B.A."/>
        </authorList>
    </citation>
    <scope>NUCLEOTIDE SEQUENCE [LARGE SCALE GENOMIC DNA]</scope>
    <source>
        <strain evidence="4 5">DSM 13116</strain>
    </source>
</reference>
<dbReference type="SUPFAM" id="SSF109604">
    <property type="entry name" value="HD-domain/PDEase-like"/>
    <property type="match status" value="1"/>
</dbReference>
<evidence type="ECO:0000256" key="1">
    <source>
        <dbReference type="SAM" id="Coils"/>
    </source>
</evidence>
<keyword evidence="5" id="KW-1185">Reference proteome</keyword>